<sequence length="101" mass="11964">MHAVEHLTLRISHLHDIIHYPSPEDLHQQLTDLKQQMEKKEHALAKVQWRMDVGDVLGNRMMIARSSIYTKCILYILNLKQSLHFTITKYIRKQKGYPSQI</sequence>
<accession>A0AA39QGR1</accession>
<evidence type="ECO:0000313" key="2">
    <source>
        <dbReference type="Proteomes" id="UP001175228"/>
    </source>
</evidence>
<proteinExistence type="predicted"/>
<dbReference type="AlphaFoldDB" id="A0AA39QGR1"/>
<comment type="caution">
    <text evidence="1">The sequence shown here is derived from an EMBL/GenBank/DDBJ whole genome shotgun (WGS) entry which is preliminary data.</text>
</comment>
<dbReference type="EMBL" id="JAUEPU010000005">
    <property type="protein sequence ID" value="KAK0502622.1"/>
    <property type="molecule type" value="Genomic_DNA"/>
</dbReference>
<name>A0AA39QGR1_9AGAR</name>
<reference evidence="1" key="1">
    <citation type="submission" date="2023-06" db="EMBL/GenBank/DDBJ databases">
        <authorList>
            <consortium name="Lawrence Berkeley National Laboratory"/>
            <person name="Ahrendt S."/>
            <person name="Sahu N."/>
            <person name="Indic B."/>
            <person name="Wong-Bajracharya J."/>
            <person name="Merenyi Z."/>
            <person name="Ke H.-M."/>
            <person name="Monk M."/>
            <person name="Kocsube S."/>
            <person name="Drula E."/>
            <person name="Lipzen A."/>
            <person name="Balint B."/>
            <person name="Henrissat B."/>
            <person name="Andreopoulos B."/>
            <person name="Martin F.M."/>
            <person name="Harder C.B."/>
            <person name="Rigling D."/>
            <person name="Ford K.L."/>
            <person name="Foster G.D."/>
            <person name="Pangilinan J."/>
            <person name="Papanicolaou A."/>
            <person name="Barry K."/>
            <person name="LaButti K."/>
            <person name="Viragh M."/>
            <person name="Koriabine M."/>
            <person name="Yan M."/>
            <person name="Riley R."/>
            <person name="Champramary S."/>
            <person name="Plett K.L."/>
            <person name="Tsai I.J."/>
            <person name="Slot J."/>
            <person name="Sipos G."/>
            <person name="Plett J."/>
            <person name="Nagy L.G."/>
            <person name="Grigoriev I.V."/>
        </authorList>
    </citation>
    <scope>NUCLEOTIDE SEQUENCE</scope>
    <source>
        <strain evidence="1">HWK02</strain>
    </source>
</reference>
<keyword evidence="2" id="KW-1185">Reference proteome</keyword>
<protein>
    <submittedName>
        <fullName evidence="1">Uncharacterized protein</fullName>
    </submittedName>
</protein>
<dbReference type="Proteomes" id="UP001175228">
    <property type="component" value="Unassembled WGS sequence"/>
</dbReference>
<gene>
    <name evidence="1" type="ORF">EDD18DRAFT_1101017</name>
</gene>
<evidence type="ECO:0000313" key="1">
    <source>
        <dbReference type="EMBL" id="KAK0502622.1"/>
    </source>
</evidence>
<organism evidence="1 2">
    <name type="scientific">Armillaria luteobubalina</name>
    <dbReference type="NCBI Taxonomy" id="153913"/>
    <lineage>
        <taxon>Eukaryota</taxon>
        <taxon>Fungi</taxon>
        <taxon>Dikarya</taxon>
        <taxon>Basidiomycota</taxon>
        <taxon>Agaricomycotina</taxon>
        <taxon>Agaricomycetes</taxon>
        <taxon>Agaricomycetidae</taxon>
        <taxon>Agaricales</taxon>
        <taxon>Marasmiineae</taxon>
        <taxon>Physalacriaceae</taxon>
        <taxon>Armillaria</taxon>
    </lineage>
</organism>